<organism evidence="10">
    <name type="scientific">Nephromyces sp. ex Molgula occidentalis</name>
    <dbReference type="NCBI Taxonomy" id="2544991"/>
    <lineage>
        <taxon>Eukaryota</taxon>
        <taxon>Sar</taxon>
        <taxon>Alveolata</taxon>
        <taxon>Apicomplexa</taxon>
        <taxon>Aconoidasida</taxon>
        <taxon>Nephromycida</taxon>
        <taxon>Nephromyces</taxon>
    </lineage>
</organism>
<evidence type="ECO:0000256" key="1">
    <source>
        <dbReference type="ARBA" id="ARBA00004026"/>
    </source>
</evidence>
<dbReference type="PANTHER" id="PTHR19376:SF54">
    <property type="entry name" value="DNA-DIRECTED RNA POLYMERASE SUBUNIT BETA"/>
    <property type="match status" value="1"/>
</dbReference>
<dbReference type="Gene3D" id="1.10.132.30">
    <property type="match status" value="1"/>
</dbReference>
<evidence type="ECO:0000256" key="6">
    <source>
        <dbReference type="ARBA" id="ARBA00022723"/>
    </source>
</evidence>
<dbReference type="InterPro" id="IPR038120">
    <property type="entry name" value="Rpb1_funnel_sf"/>
</dbReference>
<dbReference type="SUPFAM" id="SSF64484">
    <property type="entry name" value="beta and beta-prime subunits of DNA dependent RNA-polymerase"/>
    <property type="match status" value="1"/>
</dbReference>
<evidence type="ECO:0000256" key="7">
    <source>
        <dbReference type="ARBA" id="ARBA00023163"/>
    </source>
</evidence>
<evidence type="ECO:0000256" key="8">
    <source>
        <dbReference type="ARBA" id="ARBA00048552"/>
    </source>
</evidence>
<comment type="catalytic activity">
    <reaction evidence="8">
        <text>RNA(n) + a ribonucleoside 5'-triphosphate = RNA(n+1) + diphosphate</text>
        <dbReference type="Rhea" id="RHEA:21248"/>
        <dbReference type="Rhea" id="RHEA-COMP:14527"/>
        <dbReference type="Rhea" id="RHEA-COMP:17342"/>
        <dbReference type="ChEBI" id="CHEBI:33019"/>
        <dbReference type="ChEBI" id="CHEBI:61557"/>
        <dbReference type="ChEBI" id="CHEBI:140395"/>
        <dbReference type="EC" id="2.7.7.6"/>
    </reaction>
</comment>
<dbReference type="InterPro" id="IPR045867">
    <property type="entry name" value="DNA-dir_RpoC_beta_prime"/>
</dbReference>
<evidence type="ECO:0000256" key="5">
    <source>
        <dbReference type="ARBA" id="ARBA00022695"/>
    </source>
</evidence>
<dbReference type="EC" id="2.7.7.6" evidence="2"/>
<evidence type="ECO:0000313" key="10">
    <source>
        <dbReference type="EMBL" id="QEM01754.1"/>
    </source>
</evidence>
<dbReference type="GO" id="GO:0003899">
    <property type="term" value="F:DNA-directed RNA polymerase activity"/>
    <property type="evidence" value="ECO:0007669"/>
    <property type="project" value="UniProtKB-EC"/>
</dbReference>
<dbReference type="GO" id="GO:0006351">
    <property type="term" value="P:DNA-templated transcription"/>
    <property type="evidence" value="ECO:0007669"/>
    <property type="project" value="InterPro"/>
</dbReference>
<dbReference type="PANTHER" id="PTHR19376">
    <property type="entry name" value="DNA-DIRECTED RNA POLYMERASE"/>
    <property type="match status" value="1"/>
</dbReference>
<dbReference type="Pfam" id="PF04998">
    <property type="entry name" value="RNA_pol_Rpb1_5"/>
    <property type="match status" value="1"/>
</dbReference>
<comment type="function">
    <text evidence="1">DNA-dependent RNA polymerase catalyzes the transcription of DNA into RNA using the four ribonucleoside triphosphates as substrates.</text>
</comment>
<keyword evidence="6" id="KW-0479">Metal-binding</keyword>
<dbReference type="InterPro" id="IPR007081">
    <property type="entry name" value="RNA_pol_Rpb1_5"/>
</dbReference>
<gene>
    <name evidence="10" type="primary">rpoC2A</name>
</gene>
<feature type="domain" description="RNA polymerase Rpb1" evidence="9">
    <location>
        <begin position="161"/>
        <end position="456"/>
    </location>
</feature>
<accession>A0A5C1H8C1</accession>
<keyword evidence="5" id="KW-0548">Nucleotidyltransferase</keyword>
<dbReference type="GO" id="GO:0000428">
    <property type="term" value="C:DNA-directed RNA polymerase complex"/>
    <property type="evidence" value="ECO:0007669"/>
    <property type="project" value="UniProtKB-KW"/>
</dbReference>
<protein>
    <recommendedName>
        <fullName evidence="2">DNA-directed RNA polymerase</fullName>
        <ecNumber evidence="2">2.7.7.6</ecNumber>
    </recommendedName>
</protein>
<keyword evidence="7" id="KW-0804">Transcription</keyword>
<dbReference type="EMBL" id="MK573206">
    <property type="protein sequence ID" value="QEM01754.1"/>
    <property type="molecule type" value="Genomic_DNA"/>
</dbReference>
<evidence type="ECO:0000256" key="2">
    <source>
        <dbReference type="ARBA" id="ARBA00012418"/>
    </source>
</evidence>
<sequence>MNFQFLTKTTNQLNFDIQYLKYFDINSVSTFLQELMFLGFNYALKYSISLNLESFKNYFYLSPLLRNYNNVNLTYLWNYSTPSISVININAKSSNTFKKFFEIIEVYKQTNTIINSLNLMVYTGAKASWSQLLQLIGFRGYLSNTKGFLYEIPIMQNFGKGLELYEYFISCYGARKGIIDGAIKTADSGYLTRRLIESVRDINIKEYFCGTNSFLTYYYNINTSGKLLLEKDILQNKYIKFNTNFNKKIFYSSSTCIAGRSVCNICYGKFFKLKTNNLGESVGILAAQTIGEPGTQLTLRTFHTGGVFTKLTDQLNSKNNFTNNIFNIINYKLLLFNNKIYPKTFYKNFNKNFFGSFSNSGVLNFNYNFKDCFNTYYNNIFENIITYKNIYNWIKQIKLKFNYFNYIPIKNKYINNQLIPFLTLNFIYSKFEIQTNIKNSFKFNNSREILNYKTIYMLIKNTNNKWLLKNLNTNLVYYKEFLTHKLYNKDKLIIKTFNYYFNLIQIKNSYISKLKFVNLFNKYIIFKTKLNNNYMYNLI</sequence>
<dbReference type="GO" id="GO:0046872">
    <property type="term" value="F:metal ion binding"/>
    <property type="evidence" value="ECO:0007669"/>
    <property type="project" value="UniProtKB-KW"/>
</dbReference>
<dbReference type="GO" id="GO:0003677">
    <property type="term" value="F:DNA binding"/>
    <property type="evidence" value="ECO:0007669"/>
    <property type="project" value="InterPro"/>
</dbReference>
<evidence type="ECO:0000259" key="9">
    <source>
        <dbReference type="Pfam" id="PF04998"/>
    </source>
</evidence>
<keyword evidence="3 10" id="KW-0240">DNA-directed RNA polymerase</keyword>
<evidence type="ECO:0000256" key="4">
    <source>
        <dbReference type="ARBA" id="ARBA00022679"/>
    </source>
</evidence>
<name>A0A5C1H8C1_9APIC</name>
<proteinExistence type="predicted"/>
<dbReference type="AlphaFoldDB" id="A0A5C1H8C1"/>
<reference evidence="10" key="1">
    <citation type="journal article" date="2019" name="Genome Biol. Evol.">
        <title>Nephromyces represents a diverse and novel lineage of the Apicomplexa that has retained apicoplasts.</title>
        <authorList>
            <person name="Munoz-Gomez S.A."/>
            <person name="Durnin K."/>
            <person name="Eme L."/>
            <person name="Paight C."/>
            <person name="Lane C.E."/>
            <person name="Saffo M.B."/>
            <person name="Slamovits C.H."/>
        </authorList>
    </citation>
    <scope>NUCLEOTIDE SEQUENCE</scope>
    <source>
        <strain evidence="10">656</strain>
    </source>
</reference>
<keyword evidence="4" id="KW-0808">Transferase</keyword>
<evidence type="ECO:0000256" key="3">
    <source>
        <dbReference type="ARBA" id="ARBA00022478"/>
    </source>
</evidence>